<dbReference type="EMBL" id="CP037954">
    <property type="protein sequence ID" value="QBO57048.1"/>
    <property type="molecule type" value="Genomic_DNA"/>
</dbReference>
<dbReference type="Proteomes" id="UP000294419">
    <property type="component" value="Chromosome"/>
</dbReference>
<dbReference type="InterPro" id="IPR014747">
    <property type="entry name" value="Bac_photo_RC_H_C"/>
</dbReference>
<dbReference type="KEGG" id="csal:NBC122_00190"/>
<gene>
    <name evidence="2" type="ORF">NBC122_00190</name>
</gene>
<evidence type="ECO:0000259" key="1">
    <source>
        <dbReference type="Pfam" id="PF05239"/>
    </source>
</evidence>
<keyword evidence="3" id="KW-1185">Reference proteome</keyword>
<accession>A0A4P6ZC51</accession>
<protein>
    <recommendedName>
        <fullName evidence="1">PRC-barrel domain-containing protein</fullName>
    </recommendedName>
</protein>
<dbReference type="OrthoDB" id="9793882at2"/>
<dbReference type="GO" id="GO:0019684">
    <property type="term" value="P:photosynthesis, light reaction"/>
    <property type="evidence" value="ECO:0007669"/>
    <property type="project" value="InterPro"/>
</dbReference>
<dbReference type="RefSeq" id="WP_133438585.1">
    <property type="nucleotide sequence ID" value="NZ_CP037954.1"/>
</dbReference>
<organism evidence="2 3">
    <name type="scientific">Chryseobacterium salivictor</name>
    <dbReference type="NCBI Taxonomy" id="2547600"/>
    <lineage>
        <taxon>Bacteria</taxon>
        <taxon>Pseudomonadati</taxon>
        <taxon>Bacteroidota</taxon>
        <taxon>Flavobacteriia</taxon>
        <taxon>Flavobacteriales</taxon>
        <taxon>Weeksellaceae</taxon>
        <taxon>Chryseobacterium group</taxon>
        <taxon>Chryseobacterium</taxon>
    </lineage>
</organism>
<evidence type="ECO:0000313" key="2">
    <source>
        <dbReference type="EMBL" id="QBO57048.1"/>
    </source>
</evidence>
<dbReference type="SUPFAM" id="SSF50346">
    <property type="entry name" value="PRC-barrel domain"/>
    <property type="match status" value="2"/>
</dbReference>
<dbReference type="AlphaFoldDB" id="A0A4P6ZC51"/>
<reference evidence="2 3" key="1">
    <citation type="submission" date="2019-03" db="EMBL/GenBank/DDBJ databases">
        <authorList>
            <person name="Kim H."/>
            <person name="Yu S.-M."/>
        </authorList>
    </citation>
    <scope>NUCLEOTIDE SEQUENCE [LARGE SCALE GENOMIC DNA]</scope>
    <source>
        <strain evidence="2 3">NBC122</strain>
    </source>
</reference>
<evidence type="ECO:0000313" key="3">
    <source>
        <dbReference type="Proteomes" id="UP000294419"/>
    </source>
</evidence>
<dbReference type="Pfam" id="PF05239">
    <property type="entry name" value="PRC"/>
    <property type="match status" value="1"/>
</dbReference>
<dbReference type="InterPro" id="IPR027275">
    <property type="entry name" value="PRC-brl_dom"/>
</dbReference>
<dbReference type="InterPro" id="IPR011033">
    <property type="entry name" value="PRC_barrel-like_sf"/>
</dbReference>
<dbReference type="GO" id="GO:0030077">
    <property type="term" value="C:plasma membrane light-harvesting complex"/>
    <property type="evidence" value="ECO:0007669"/>
    <property type="project" value="InterPro"/>
</dbReference>
<dbReference type="Gene3D" id="3.90.50.10">
    <property type="entry name" value="Photosynthetic Reaction Center, subunit H, domain 2"/>
    <property type="match status" value="2"/>
</dbReference>
<name>A0A4P6ZC51_9FLAO</name>
<feature type="domain" description="PRC-barrel" evidence="1">
    <location>
        <begin position="141"/>
        <end position="209"/>
    </location>
</feature>
<sequence length="225" mass="25786">MQHNIKSLIGFRMEAADGDIGRVEEFYFEETSWLIRYLIIETGNWLLNRKVLIVPQAIKQCDAKAEVFRTNLTTEQIRTSPDVGTDQLVSRQQTMPLYGHYDWEWYGSGFYAGGLEAVMDNDPVIDAQDEKGDLHLRSTEEVKGYQIHTADGDFGHVSDFILDDTTWQIIYLVVDTHKWFGGTKLLIKTSAINEIQWGNAKVMVNIITETIKDCPVFDESEFNHS</sequence>
<proteinExistence type="predicted"/>